<dbReference type="Proteomes" id="UP000004315">
    <property type="component" value="Unassembled WGS sequence"/>
</dbReference>
<reference evidence="1 2" key="2">
    <citation type="submission" date="2008-11" db="EMBL/GenBank/DDBJ databases">
        <title>Draft genome sequence of Eubacterium biforme (DSM 3989).</title>
        <authorList>
            <person name="Sudarsanam P."/>
            <person name="Ley R."/>
            <person name="Guruge J."/>
            <person name="Turnbaugh P.J."/>
            <person name="Mahowald M."/>
            <person name="Liep D."/>
            <person name="Gordon J."/>
        </authorList>
    </citation>
    <scope>NUCLEOTIDE SEQUENCE [LARGE SCALE GENOMIC DNA]</scope>
    <source>
        <strain evidence="1 2">DSM 3989</strain>
    </source>
</reference>
<evidence type="ECO:0000313" key="1">
    <source>
        <dbReference type="EMBL" id="EEC89593.1"/>
    </source>
</evidence>
<gene>
    <name evidence="1" type="ORF">EUBIFOR_01843</name>
</gene>
<organism evidence="1 2">
    <name type="scientific">Holdemanella biformis DSM 3989</name>
    <dbReference type="NCBI Taxonomy" id="518637"/>
    <lineage>
        <taxon>Bacteria</taxon>
        <taxon>Bacillati</taxon>
        <taxon>Bacillota</taxon>
        <taxon>Erysipelotrichia</taxon>
        <taxon>Erysipelotrichales</taxon>
        <taxon>Erysipelotrichaceae</taxon>
        <taxon>Holdemanella</taxon>
    </lineage>
</organism>
<name>B7CCB6_9FIRM</name>
<proteinExistence type="predicted"/>
<dbReference type="HOGENOM" id="CLU_3008118_0_0_9"/>
<reference evidence="1 2" key="1">
    <citation type="submission" date="2008-10" db="EMBL/GenBank/DDBJ databases">
        <authorList>
            <person name="Fulton L."/>
            <person name="Clifton S."/>
            <person name="Fulton B."/>
            <person name="Xu J."/>
            <person name="Minx P."/>
            <person name="Pepin K.H."/>
            <person name="Johnson M."/>
            <person name="Bhonagiri V."/>
            <person name="Nash W.E."/>
            <person name="Mardis E.R."/>
            <person name="Wilson R.K."/>
        </authorList>
    </citation>
    <scope>NUCLEOTIDE SEQUENCE [LARGE SCALE GENOMIC DNA]</scope>
    <source>
        <strain evidence="1 2">DSM 3989</strain>
    </source>
</reference>
<keyword evidence="2" id="KW-1185">Reference proteome</keyword>
<dbReference type="AlphaFoldDB" id="B7CCB6"/>
<dbReference type="STRING" id="518637.EUBIFOR_01843"/>
<evidence type="ECO:0000313" key="2">
    <source>
        <dbReference type="Proteomes" id="UP000004315"/>
    </source>
</evidence>
<sequence>MRLPKSIRIRIYDAVKAGVDEKGCWTASEDGFEGRTITREERNILQDLVNHGYVKR</sequence>
<dbReference type="RefSeq" id="WP_003865628.1">
    <property type="nucleotide sequence ID" value="NZ_DS996845.1"/>
</dbReference>
<protein>
    <submittedName>
        <fullName evidence="1">Uncharacterized protein</fullName>
    </submittedName>
</protein>
<accession>B7CCB6</accession>
<comment type="caution">
    <text evidence="1">The sequence shown here is derived from an EMBL/GenBank/DDBJ whole genome shotgun (WGS) entry which is preliminary data.</text>
</comment>
<dbReference type="EMBL" id="ABYT01000097">
    <property type="protein sequence ID" value="EEC89593.1"/>
    <property type="molecule type" value="Genomic_DNA"/>
</dbReference>